<protein>
    <recommendedName>
        <fullName evidence="3">Polyketide cyclase</fullName>
    </recommendedName>
</protein>
<evidence type="ECO:0000313" key="1">
    <source>
        <dbReference type="EMBL" id="ASS74192.1"/>
    </source>
</evidence>
<name>A0A223CXZ7_9BACL</name>
<dbReference type="RefSeq" id="WP_094235451.1">
    <property type="nucleotide sequence ID" value="NZ_CP022657.1"/>
</dbReference>
<dbReference type="SUPFAM" id="SSF55961">
    <property type="entry name" value="Bet v1-like"/>
    <property type="match status" value="1"/>
</dbReference>
<evidence type="ECO:0008006" key="3">
    <source>
        <dbReference type="Google" id="ProtNLM"/>
    </source>
</evidence>
<sequence length="151" mass="16684">MRASSNPLSIDRPLEEVFAYISNPANMGTWVSGVTDPVAITSGPPQEGMEFATKYHYNGVHEITYIVTDFERPYRYGIKATSGPFPFESLIVLEADGNGTRITNTIYAGADGWITSIMFKTMGPILRKMMTKRQDKELIVLKALLEADASA</sequence>
<keyword evidence="2" id="KW-1185">Reference proteome</keyword>
<reference evidence="1 2" key="1">
    <citation type="journal article" date="2015" name="Int. J. Syst. Evol. Microbiol.">
        <title>Tumebacillus algifaecis sp. nov., isolated from decomposing algal scum.</title>
        <authorList>
            <person name="Wu Y.F."/>
            <person name="Zhang B."/>
            <person name="Xing P."/>
            <person name="Wu Q.L."/>
            <person name="Liu S.J."/>
        </authorList>
    </citation>
    <scope>NUCLEOTIDE SEQUENCE [LARGE SCALE GENOMIC DNA]</scope>
    <source>
        <strain evidence="1 2">THMBR28</strain>
    </source>
</reference>
<gene>
    <name evidence="1" type="ORF">CIG75_03790</name>
</gene>
<dbReference type="AlphaFoldDB" id="A0A223CXZ7"/>
<organism evidence="1 2">
    <name type="scientific">Tumebacillus algifaecis</name>
    <dbReference type="NCBI Taxonomy" id="1214604"/>
    <lineage>
        <taxon>Bacteria</taxon>
        <taxon>Bacillati</taxon>
        <taxon>Bacillota</taxon>
        <taxon>Bacilli</taxon>
        <taxon>Bacillales</taxon>
        <taxon>Alicyclobacillaceae</taxon>
        <taxon>Tumebacillus</taxon>
    </lineage>
</organism>
<dbReference type="KEGG" id="tab:CIG75_03790"/>
<evidence type="ECO:0000313" key="2">
    <source>
        <dbReference type="Proteomes" id="UP000214688"/>
    </source>
</evidence>
<dbReference type="Pfam" id="PF10604">
    <property type="entry name" value="Polyketide_cyc2"/>
    <property type="match status" value="1"/>
</dbReference>
<dbReference type="EMBL" id="CP022657">
    <property type="protein sequence ID" value="ASS74192.1"/>
    <property type="molecule type" value="Genomic_DNA"/>
</dbReference>
<accession>A0A223CXZ7</accession>
<dbReference type="InterPro" id="IPR019587">
    <property type="entry name" value="Polyketide_cyclase/dehydratase"/>
</dbReference>
<dbReference type="InterPro" id="IPR023393">
    <property type="entry name" value="START-like_dom_sf"/>
</dbReference>
<dbReference type="Gene3D" id="3.30.530.20">
    <property type="match status" value="1"/>
</dbReference>
<proteinExistence type="predicted"/>
<dbReference type="Proteomes" id="UP000214688">
    <property type="component" value="Chromosome"/>
</dbReference>
<dbReference type="OrthoDB" id="1903764at2"/>